<dbReference type="Pfam" id="PF07264">
    <property type="entry name" value="EI24"/>
    <property type="match status" value="1"/>
</dbReference>
<feature type="transmembrane region" description="Helical" evidence="5">
    <location>
        <begin position="129"/>
        <end position="149"/>
    </location>
</feature>
<protein>
    <recommendedName>
        <fullName evidence="8">Sulfate transporter family protein</fullName>
    </recommendedName>
</protein>
<sequence>MDQRVIRDVTLAVGQLPDRRFQRVLWRGVALALLLLAAASAGLLWFLAWALPDTFTLPFVGEVTWLDNLAGWAAVPVVLVLSVFLMVPVASAMTSIFLDEVAEAVEDRHYPGLPRVRPQGWGEALRESVGAFAVVLVANALALVAYLLLAPLAPVIFVVLNGFLLGREYFRVAALRREGRAGADALLRAHRGKVWLLGGLMAIPLFVPILNLIVPTLGAAAFTHLYHRVRRR</sequence>
<keyword evidence="2 5" id="KW-0812">Transmembrane</keyword>
<dbReference type="OrthoDB" id="5421146at2"/>
<evidence type="ECO:0008006" key="8">
    <source>
        <dbReference type="Google" id="ProtNLM"/>
    </source>
</evidence>
<feature type="transmembrane region" description="Helical" evidence="5">
    <location>
        <begin position="69"/>
        <end position="90"/>
    </location>
</feature>
<evidence type="ECO:0000256" key="2">
    <source>
        <dbReference type="ARBA" id="ARBA00022692"/>
    </source>
</evidence>
<comment type="caution">
    <text evidence="6">The sequence shown here is derived from an EMBL/GenBank/DDBJ whole genome shotgun (WGS) entry which is preliminary data.</text>
</comment>
<name>A0A5C4MZ06_9RHOB</name>
<proteinExistence type="predicted"/>
<evidence type="ECO:0000256" key="5">
    <source>
        <dbReference type="SAM" id="Phobius"/>
    </source>
</evidence>
<organism evidence="6 7">
    <name type="scientific">Rubellimicrobium rubrum</name>
    <dbReference type="NCBI Taxonomy" id="2585369"/>
    <lineage>
        <taxon>Bacteria</taxon>
        <taxon>Pseudomonadati</taxon>
        <taxon>Pseudomonadota</taxon>
        <taxon>Alphaproteobacteria</taxon>
        <taxon>Rhodobacterales</taxon>
        <taxon>Roseobacteraceae</taxon>
        <taxon>Rubellimicrobium</taxon>
    </lineage>
</organism>
<gene>
    <name evidence="6" type="ORF">FHG66_09050</name>
</gene>
<comment type="subcellular location">
    <subcellularLocation>
        <location evidence="1">Membrane</location>
        <topology evidence="1">Multi-pass membrane protein</topology>
    </subcellularLocation>
</comment>
<keyword evidence="4 5" id="KW-0472">Membrane</keyword>
<keyword evidence="7" id="KW-1185">Reference proteome</keyword>
<evidence type="ECO:0000313" key="6">
    <source>
        <dbReference type="EMBL" id="TNC50100.1"/>
    </source>
</evidence>
<dbReference type="Proteomes" id="UP000305887">
    <property type="component" value="Unassembled WGS sequence"/>
</dbReference>
<evidence type="ECO:0000256" key="3">
    <source>
        <dbReference type="ARBA" id="ARBA00022989"/>
    </source>
</evidence>
<dbReference type="InterPro" id="IPR059112">
    <property type="entry name" value="CysZ/EI24"/>
</dbReference>
<feature type="transmembrane region" description="Helical" evidence="5">
    <location>
        <begin position="24"/>
        <end position="49"/>
    </location>
</feature>
<evidence type="ECO:0000256" key="1">
    <source>
        <dbReference type="ARBA" id="ARBA00004141"/>
    </source>
</evidence>
<evidence type="ECO:0000313" key="7">
    <source>
        <dbReference type="Proteomes" id="UP000305887"/>
    </source>
</evidence>
<evidence type="ECO:0000256" key="4">
    <source>
        <dbReference type="ARBA" id="ARBA00023136"/>
    </source>
</evidence>
<dbReference type="EMBL" id="VDFU01000008">
    <property type="protein sequence ID" value="TNC50100.1"/>
    <property type="molecule type" value="Genomic_DNA"/>
</dbReference>
<keyword evidence="3 5" id="KW-1133">Transmembrane helix</keyword>
<feature type="transmembrane region" description="Helical" evidence="5">
    <location>
        <begin position="194"/>
        <end position="222"/>
    </location>
</feature>
<dbReference type="AlphaFoldDB" id="A0A5C4MZ06"/>
<accession>A0A5C4MZ06</accession>
<reference evidence="6 7" key="1">
    <citation type="submission" date="2019-06" db="EMBL/GenBank/DDBJ databases">
        <title>YIM 131921 draft genome.</title>
        <authorList>
            <person name="Jiang L."/>
        </authorList>
    </citation>
    <scope>NUCLEOTIDE SEQUENCE [LARGE SCALE GENOMIC DNA]</scope>
    <source>
        <strain evidence="6 7">YIM 131921</strain>
    </source>
</reference>